<name>A0ABQ4CZF1_9ACTN</name>
<evidence type="ECO:0000313" key="2">
    <source>
        <dbReference type="EMBL" id="GIF76655.1"/>
    </source>
</evidence>
<organism evidence="2 3">
    <name type="scientific">Asanoa siamensis</name>
    <dbReference type="NCBI Taxonomy" id="926357"/>
    <lineage>
        <taxon>Bacteria</taxon>
        <taxon>Bacillati</taxon>
        <taxon>Actinomycetota</taxon>
        <taxon>Actinomycetes</taxon>
        <taxon>Micromonosporales</taxon>
        <taxon>Micromonosporaceae</taxon>
        <taxon>Asanoa</taxon>
    </lineage>
</organism>
<sequence length="204" mass="21004">MVGIDVRVQDGKLYGIGDKGGVYTLNTSTARATRVSRLTVPLAGTRFGVDFNPAANRLRVVSDTGQNLRHNVDDPAGAPAAGRTATDTMLTVPPATAAATGVTAAAYTNNDLHAATATTLFDLNTMTDQIVLQSPANQGTLAPTGGLGVDAAGDAGFDIARGNTAYAALTVDGRQRFYRISLLTGRADLIGGFRTPVIDIAVGK</sequence>
<feature type="domain" description="DUF4394" evidence="1">
    <location>
        <begin position="2"/>
        <end position="201"/>
    </location>
</feature>
<comment type="caution">
    <text evidence="2">The sequence shown here is derived from an EMBL/GenBank/DDBJ whole genome shotgun (WGS) entry which is preliminary data.</text>
</comment>
<dbReference type="Proteomes" id="UP000604117">
    <property type="component" value="Unassembled WGS sequence"/>
</dbReference>
<dbReference type="InterPro" id="IPR025507">
    <property type="entry name" value="DUF4394"/>
</dbReference>
<protein>
    <recommendedName>
        <fullName evidence="1">DUF4394 domain-containing protein</fullName>
    </recommendedName>
</protein>
<dbReference type="Pfam" id="PF14339">
    <property type="entry name" value="DUF4394"/>
    <property type="match status" value="1"/>
</dbReference>
<evidence type="ECO:0000313" key="3">
    <source>
        <dbReference type="Proteomes" id="UP000604117"/>
    </source>
</evidence>
<evidence type="ECO:0000259" key="1">
    <source>
        <dbReference type="Pfam" id="PF14339"/>
    </source>
</evidence>
<keyword evidence="3" id="KW-1185">Reference proteome</keyword>
<reference evidence="2 3" key="1">
    <citation type="submission" date="2021-01" db="EMBL/GenBank/DDBJ databases">
        <title>Whole genome shotgun sequence of Asanoa siamensis NBRC 107932.</title>
        <authorList>
            <person name="Komaki H."/>
            <person name="Tamura T."/>
        </authorList>
    </citation>
    <scope>NUCLEOTIDE SEQUENCE [LARGE SCALE GENOMIC DNA]</scope>
    <source>
        <strain evidence="2 3">NBRC 107932</strain>
    </source>
</reference>
<dbReference type="EMBL" id="BONE01000067">
    <property type="protein sequence ID" value="GIF76655.1"/>
    <property type="molecule type" value="Genomic_DNA"/>
</dbReference>
<accession>A0ABQ4CZF1</accession>
<dbReference type="RefSeq" id="WP_239127280.1">
    <property type="nucleotide sequence ID" value="NZ_BONE01000067.1"/>
</dbReference>
<gene>
    <name evidence="2" type="ORF">Asi02nite_61730</name>
</gene>
<proteinExistence type="predicted"/>